<evidence type="ECO:0000256" key="7">
    <source>
        <dbReference type="SAM" id="Phobius"/>
    </source>
</evidence>
<dbReference type="GO" id="GO:0022857">
    <property type="term" value="F:transmembrane transporter activity"/>
    <property type="evidence" value="ECO:0007669"/>
    <property type="project" value="InterPro"/>
</dbReference>
<proteinExistence type="predicted"/>
<feature type="transmembrane region" description="Helical" evidence="7">
    <location>
        <begin position="172"/>
        <end position="193"/>
    </location>
</feature>
<dbReference type="AlphaFoldDB" id="A0A8J3N0J7"/>
<evidence type="ECO:0000256" key="4">
    <source>
        <dbReference type="ARBA" id="ARBA00022692"/>
    </source>
</evidence>
<reference evidence="8" key="1">
    <citation type="submission" date="2020-10" db="EMBL/GenBank/DDBJ databases">
        <title>Taxonomic study of unclassified bacteria belonging to the class Ktedonobacteria.</title>
        <authorList>
            <person name="Yabe S."/>
            <person name="Wang C.M."/>
            <person name="Zheng Y."/>
            <person name="Sakai Y."/>
            <person name="Cavaletti L."/>
            <person name="Monciardini P."/>
            <person name="Donadio S."/>
        </authorList>
    </citation>
    <scope>NUCLEOTIDE SEQUENCE</scope>
    <source>
        <strain evidence="8">ID150040</strain>
    </source>
</reference>
<dbReference type="Pfam" id="PF13520">
    <property type="entry name" value="AA_permease_2"/>
    <property type="match status" value="1"/>
</dbReference>
<dbReference type="GO" id="GO:0005886">
    <property type="term" value="C:plasma membrane"/>
    <property type="evidence" value="ECO:0007669"/>
    <property type="project" value="UniProtKB-SubCell"/>
</dbReference>
<feature type="transmembrane region" description="Helical" evidence="7">
    <location>
        <begin position="59"/>
        <end position="85"/>
    </location>
</feature>
<protein>
    <submittedName>
        <fullName evidence="8">Amino acid permease</fullName>
    </submittedName>
</protein>
<feature type="transmembrane region" description="Helical" evidence="7">
    <location>
        <begin position="33"/>
        <end position="53"/>
    </location>
</feature>
<feature type="transmembrane region" description="Helical" evidence="7">
    <location>
        <begin position="245"/>
        <end position="268"/>
    </location>
</feature>
<keyword evidence="4 7" id="KW-0812">Transmembrane</keyword>
<dbReference type="InterPro" id="IPR050367">
    <property type="entry name" value="APC_superfamily"/>
</dbReference>
<name>A0A8J3N0J7_9CHLR</name>
<evidence type="ECO:0000256" key="1">
    <source>
        <dbReference type="ARBA" id="ARBA00004651"/>
    </source>
</evidence>
<feature type="transmembrane region" description="Helical" evidence="7">
    <location>
        <begin position="288"/>
        <end position="313"/>
    </location>
</feature>
<dbReference type="Gene3D" id="1.20.1740.10">
    <property type="entry name" value="Amino acid/polyamine transporter I"/>
    <property type="match status" value="1"/>
</dbReference>
<gene>
    <name evidence="8" type="ORF">KSF_030250</name>
</gene>
<comment type="caution">
    <text evidence="8">The sequence shown here is derived from an EMBL/GenBank/DDBJ whole genome shotgun (WGS) entry which is preliminary data.</text>
</comment>
<evidence type="ECO:0000256" key="3">
    <source>
        <dbReference type="ARBA" id="ARBA00022475"/>
    </source>
</evidence>
<keyword evidence="2" id="KW-0813">Transport</keyword>
<evidence type="ECO:0000256" key="2">
    <source>
        <dbReference type="ARBA" id="ARBA00022448"/>
    </source>
</evidence>
<feature type="transmembrane region" description="Helical" evidence="7">
    <location>
        <begin position="140"/>
        <end position="160"/>
    </location>
</feature>
<dbReference type="EMBL" id="BNJK01000001">
    <property type="protein sequence ID" value="GHO92977.1"/>
    <property type="molecule type" value="Genomic_DNA"/>
</dbReference>
<evidence type="ECO:0000313" key="9">
    <source>
        <dbReference type="Proteomes" id="UP000597444"/>
    </source>
</evidence>
<evidence type="ECO:0000256" key="5">
    <source>
        <dbReference type="ARBA" id="ARBA00022989"/>
    </source>
</evidence>
<sequence>MATTTTEGGSGDELRSERIAGGILPKVLNSFDMVAIFVAIVLFISNAAVMAGGAGPSAYLYWLLGFISFLIPGAIVTGQLGLMFPGEGSIYVWTHKAFGPFMGFFAGFCAWWPGILVMIATGDAVVSLIQQINGNLLTEAWQQGTIISLVIIISFVLSILRFRVTQNLINVVFVAYGGAILLVGLAGLLTLIGGHAAPVDYSPQKWLPAPASWTFYGTVILALLGIEVPLNMGVEVKDVRAITRYLLWGSVVVMAAYLLGTFGVMTAVTPVSAQGSPAAVAQAVTSGFGPAGAVLGVLVNIIFIGFFIFNTAVYNYSFGRLLFVSGLDRRMPTVMSKVNANRVPWVAVLTQSVIAVLLTVIAFIIVPYTLQTGLKPTDLSTVIYDILQASVTVIWCVSMVILFVDVIIIRYKYHEAFTRARLAADWVFYVCSVLGLIASAVGVYVTFTGPWTSLISYSSWVIWIGSIGLLSLVVGVLLFFLGHAAIRRDVSDDEIIAEVTS</sequence>
<feature type="transmembrane region" description="Helical" evidence="7">
    <location>
        <begin position="457"/>
        <end position="481"/>
    </location>
</feature>
<feature type="transmembrane region" description="Helical" evidence="7">
    <location>
        <begin position="345"/>
        <end position="366"/>
    </location>
</feature>
<dbReference type="InterPro" id="IPR002293">
    <property type="entry name" value="AA/rel_permease1"/>
</dbReference>
<evidence type="ECO:0000256" key="6">
    <source>
        <dbReference type="ARBA" id="ARBA00023136"/>
    </source>
</evidence>
<dbReference type="PIRSF" id="PIRSF006060">
    <property type="entry name" value="AA_transporter"/>
    <property type="match status" value="1"/>
</dbReference>
<keyword evidence="6 7" id="KW-0472">Membrane</keyword>
<keyword evidence="5 7" id="KW-1133">Transmembrane helix</keyword>
<dbReference type="RefSeq" id="WP_220203787.1">
    <property type="nucleotide sequence ID" value="NZ_BNJK01000001.1"/>
</dbReference>
<dbReference type="PANTHER" id="PTHR42770">
    <property type="entry name" value="AMINO ACID TRANSPORTER-RELATED"/>
    <property type="match status" value="1"/>
</dbReference>
<comment type="subcellular location">
    <subcellularLocation>
        <location evidence="1">Cell membrane</location>
        <topology evidence="1">Multi-pass membrane protein</topology>
    </subcellularLocation>
</comment>
<feature type="transmembrane region" description="Helical" evidence="7">
    <location>
        <begin position="423"/>
        <end position="445"/>
    </location>
</feature>
<keyword evidence="9" id="KW-1185">Reference proteome</keyword>
<organism evidence="8 9">
    <name type="scientific">Reticulibacter mediterranei</name>
    <dbReference type="NCBI Taxonomy" id="2778369"/>
    <lineage>
        <taxon>Bacteria</taxon>
        <taxon>Bacillati</taxon>
        <taxon>Chloroflexota</taxon>
        <taxon>Ktedonobacteria</taxon>
        <taxon>Ktedonobacterales</taxon>
        <taxon>Reticulibacteraceae</taxon>
        <taxon>Reticulibacter</taxon>
    </lineage>
</organism>
<feature type="transmembrane region" description="Helical" evidence="7">
    <location>
        <begin position="386"/>
        <end position="411"/>
    </location>
</feature>
<keyword evidence="3" id="KW-1003">Cell membrane</keyword>
<feature type="transmembrane region" description="Helical" evidence="7">
    <location>
        <begin position="213"/>
        <end position="233"/>
    </location>
</feature>
<accession>A0A8J3N0J7</accession>
<dbReference type="PANTHER" id="PTHR42770:SF15">
    <property type="entry name" value="GLUTAMATE_GAMMA-AMINOBUTYRATE ANTIPORTER-RELATED"/>
    <property type="match status" value="1"/>
</dbReference>
<evidence type="ECO:0000313" key="8">
    <source>
        <dbReference type="EMBL" id="GHO92977.1"/>
    </source>
</evidence>
<dbReference type="Proteomes" id="UP000597444">
    <property type="component" value="Unassembled WGS sequence"/>
</dbReference>
<feature type="transmembrane region" description="Helical" evidence="7">
    <location>
        <begin position="97"/>
        <end position="120"/>
    </location>
</feature>